<evidence type="ECO:0000313" key="1">
    <source>
        <dbReference type="EMBL" id="MXR20854.1"/>
    </source>
</evidence>
<dbReference type="RefSeq" id="WP_159526373.1">
    <property type="nucleotide sequence ID" value="NZ_WUUU01000067.1"/>
</dbReference>
<dbReference type="Proteomes" id="UP000471521">
    <property type="component" value="Unassembled WGS sequence"/>
</dbReference>
<accession>A0A6B0SGG5</accession>
<sequence>MLVVGSDDGAYLVSGVYDDGETAVEQVLESGTVMRVRTFDGIDGVFAAATDGLYHSPDGEDWTTLDVPEEAVYSVGASPVGDRVYAGTRPARLYVTRTDADGWFAAKPEWRELTAFGTLAAHDDWGIERHDGVAQVRDVVVPADAPDRIVAGVEVGGVYVSDDGGDTWTDRAIEGFDAPHTDDVHHVLLRNKNSFVAATGSGLYRTTDAGRTWERLDDGRRQWYFRESFEHDGVVVAGGSPTPPNGWTDDRDHALFEYRDGESLAAVSSPTPDEVAVGWCASDEGALAATNRGTLLHREGDGWRRVGTVPVAESIHGRCIPLAWHRP</sequence>
<dbReference type="OrthoDB" id="197823at2157"/>
<evidence type="ECO:0000313" key="2">
    <source>
        <dbReference type="Proteomes" id="UP000471521"/>
    </source>
</evidence>
<name>A0A6B0SGG5_9EURY</name>
<dbReference type="SUPFAM" id="SSF110296">
    <property type="entry name" value="Oligoxyloglucan reducing end-specific cellobiohydrolase"/>
    <property type="match status" value="1"/>
</dbReference>
<protein>
    <submittedName>
        <fullName evidence="1">WD40 repeat domain-containing protein</fullName>
    </submittedName>
</protein>
<comment type="caution">
    <text evidence="1">The sequence shown here is derived from an EMBL/GenBank/DDBJ whole genome shotgun (WGS) entry which is preliminary data.</text>
</comment>
<gene>
    <name evidence="1" type="ORF">GRX66_09650</name>
</gene>
<keyword evidence="2" id="KW-1185">Reference proteome</keyword>
<dbReference type="InterPro" id="IPR015943">
    <property type="entry name" value="WD40/YVTN_repeat-like_dom_sf"/>
</dbReference>
<organism evidence="1 2">
    <name type="scientific">Halobacterium bonnevillei</name>
    <dbReference type="NCBI Taxonomy" id="2692200"/>
    <lineage>
        <taxon>Archaea</taxon>
        <taxon>Methanobacteriati</taxon>
        <taxon>Methanobacteriota</taxon>
        <taxon>Stenosarchaea group</taxon>
        <taxon>Halobacteria</taxon>
        <taxon>Halobacteriales</taxon>
        <taxon>Halobacteriaceae</taxon>
        <taxon>Halobacterium</taxon>
    </lineage>
</organism>
<reference evidence="1 2" key="1">
    <citation type="submission" date="2019-12" db="EMBL/GenBank/DDBJ databases">
        <title>Isolation and characterization of three novel carbon monoxide-oxidizing members of Halobacteria from salione crusts and soils.</title>
        <authorList>
            <person name="Myers M.R."/>
            <person name="King G.M."/>
        </authorList>
    </citation>
    <scope>NUCLEOTIDE SEQUENCE [LARGE SCALE GENOMIC DNA]</scope>
    <source>
        <strain evidence="1 2">PCN9</strain>
    </source>
</reference>
<dbReference type="AlphaFoldDB" id="A0A6B0SGG5"/>
<dbReference type="Gene3D" id="2.130.10.10">
    <property type="entry name" value="YVTN repeat-like/Quinoprotein amine dehydrogenase"/>
    <property type="match status" value="1"/>
</dbReference>
<proteinExistence type="predicted"/>
<dbReference type="EMBL" id="WUUU01000067">
    <property type="protein sequence ID" value="MXR20854.1"/>
    <property type="molecule type" value="Genomic_DNA"/>
</dbReference>